<gene>
    <name evidence="3" type="primary">BHLH148</name>
    <name evidence="3" type="ORF">AXF42_Ash018424</name>
</gene>
<dbReference type="GO" id="GO:0006355">
    <property type="term" value="P:regulation of DNA-templated transcription"/>
    <property type="evidence" value="ECO:0007669"/>
    <property type="project" value="InterPro"/>
</dbReference>
<dbReference type="AlphaFoldDB" id="A0A2I0BEC4"/>
<name>A0A2I0BEC4_9ASPA</name>
<keyword evidence="2" id="KW-0804">Transcription</keyword>
<dbReference type="InterPro" id="IPR044660">
    <property type="entry name" value="IBH1-like"/>
</dbReference>
<keyword evidence="4" id="KW-1185">Reference proteome</keyword>
<evidence type="ECO:0000313" key="3">
    <source>
        <dbReference type="EMBL" id="PKA66134.1"/>
    </source>
</evidence>
<dbReference type="EMBL" id="KZ451887">
    <property type="protein sequence ID" value="PKA66134.1"/>
    <property type="molecule type" value="Genomic_DNA"/>
</dbReference>
<dbReference type="STRING" id="1088818.A0A2I0BEC4"/>
<sequence>MTTKSNDTPRNPNPRRKPMQAFFFLRSLARMSRRTAAAPLRRRFRAIRSAAYASMARAASPRCSWRRAVLARLLRQSRPLRAPLALPPRAVKPDGADELRRVVPGGEGMGFGRLLKETVDYVEALKLQVQLMQTMVAHHMEDDER</sequence>
<organism evidence="3 4">
    <name type="scientific">Apostasia shenzhenica</name>
    <dbReference type="NCBI Taxonomy" id="1088818"/>
    <lineage>
        <taxon>Eukaryota</taxon>
        <taxon>Viridiplantae</taxon>
        <taxon>Streptophyta</taxon>
        <taxon>Embryophyta</taxon>
        <taxon>Tracheophyta</taxon>
        <taxon>Spermatophyta</taxon>
        <taxon>Magnoliopsida</taxon>
        <taxon>Liliopsida</taxon>
        <taxon>Asparagales</taxon>
        <taxon>Orchidaceae</taxon>
        <taxon>Apostasioideae</taxon>
        <taxon>Apostasia</taxon>
    </lineage>
</organism>
<dbReference type="PANTHER" id="PTHR33124:SF40">
    <property type="entry name" value="TRANSCRIPTION FACTOR IBH1"/>
    <property type="match status" value="1"/>
</dbReference>
<reference evidence="3 4" key="1">
    <citation type="journal article" date="2017" name="Nature">
        <title>The Apostasia genome and the evolution of orchids.</title>
        <authorList>
            <person name="Zhang G.Q."/>
            <person name="Liu K.W."/>
            <person name="Li Z."/>
            <person name="Lohaus R."/>
            <person name="Hsiao Y.Y."/>
            <person name="Niu S.C."/>
            <person name="Wang J.Y."/>
            <person name="Lin Y.C."/>
            <person name="Xu Q."/>
            <person name="Chen L.J."/>
            <person name="Yoshida K."/>
            <person name="Fujiwara S."/>
            <person name="Wang Z.W."/>
            <person name="Zhang Y.Q."/>
            <person name="Mitsuda N."/>
            <person name="Wang M."/>
            <person name="Liu G.H."/>
            <person name="Pecoraro L."/>
            <person name="Huang H.X."/>
            <person name="Xiao X.J."/>
            <person name="Lin M."/>
            <person name="Wu X.Y."/>
            <person name="Wu W.L."/>
            <person name="Chen Y.Y."/>
            <person name="Chang S.B."/>
            <person name="Sakamoto S."/>
            <person name="Ohme-Takagi M."/>
            <person name="Yagi M."/>
            <person name="Zeng S.J."/>
            <person name="Shen C.Y."/>
            <person name="Yeh C.M."/>
            <person name="Luo Y.B."/>
            <person name="Tsai W.C."/>
            <person name="Van de Peer Y."/>
            <person name="Liu Z.J."/>
        </authorList>
    </citation>
    <scope>NUCLEOTIDE SEQUENCE [LARGE SCALE GENOMIC DNA]</scope>
    <source>
        <strain evidence="4">cv. Shenzhen</strain>
        <tissue evidence="3">Stem</tissue>
    </source>
</reference>
<evidence type="ECO:0000256" key="1">
    <source>
        <dbReference type="ARBA" id="ARBA00023015"/>
    </source>
</evidence>
<evidence type="ECO:0000313" key="4">
    <source>
        <dbReference type="Proteomes" id="UP000236161"/>
    </source>
</evidence>
<dbReference type="OrthoDB" id="786845at2759"/>
<accession>A0A2I0BEC4</accession>
<proteinExistence type="predicted"/>
<dbReference type="Proteomes" id="UP000236161">
    <property type="component" value="Unassembled WGS sequence"/>
</dbReference>
<protein>
    <submittedName>
        <fullName evidence="3">Transcription factor bHLH148</fullName>
    </submittedName>
</protein>
<dbReference type="PANTHER" id="PTHR33124">
    <property type="entry name" value="TRANSCRIPTION FACTOR IBH1-LIKE 1"/>
    <property type="match status" value="1"/>
</dbReference>
<evidence type="ECO:0000256" key="2">
    <source>
        <dbReference type="ARBA" id="ARBA00023163"/>
    </source>
</evidence>
<keyword evidence="1" id="KW-0805">Transcription regulation</keyword>